<keyword evidence="3 15" id="KW-0547">Nucleotide-binding</keyword>
<evidence type="ECO:0000256" key="11">
    <source>
        <dbReference type="ARBA" id="ARBA00023235"/>
    </source>
</evidence>
<comment type="caution">
    <text evidence="18">The sequence shown here is derived from an EMBL/GenBank/DDBJ whole genome shotgun (WGS) entry which is preliminary data.</text>
</comment>
<dbReference type="PROSITE" id="PS51217">
    <property type="entry name" value="UVRD_HELICASE_CTER"/>
    <property type="match status" value="1"/>
</dbReference>
<evidence type="ECO:0000256" key="7">
    <source>
        <dbReference type="ARBA" id="ARBA00022839"/>
    </source>
</evidence>
<dbReference type="SUPFAM" id="SSF52980">
    <property type="entry name" value="Restriction endonuclease-like"/>
    <property type="match status" value="1"/>
</dbReference>
<dbReference type="InterPro" id="IPR027417">
    <property type="entry name" value="P-loop_NTPase"/>
</dbReference>
<evidence type="ECO:0000256" key="8">
    <source>
        <dbReference type="ARBA" id="ARBA00022840"/>
    </source>
</evidence>
<evidence type="ECO:0000313" key="18">
    <source>
        <dbReference type="EMBL" id="GAA4391958.1"/>
    </source>
</evidence>
<dbReference type="Gene3D" id="3.90.320.10">
    <property type="match status" value="1"/>
</dbReference>
<dbReference type="InterPro" id="IPR013986">
    <property type="entry name" value="DExx_box_DNA_helicase_dom_sf"/>
</dbReference>
<dbReference type="Gene3D" id="1.10.10.160">
    <property type="match status" value="1"/>
</dbReference>
<evidence type="ECO:0000256" key="9">
    <source>
        <dbReference type="ARBA" id="ARBA00023125"/>
    </source>
</evidence>
<feature type="binding site" evidence="15">
    <location>
        <begin position="49"/>
        <end position="56"/>
    </location>
    <ligand>
        <name>ATP</name>
        <dbReference type="ChEBI" id="CHEBI:30616"/>
    </ligand>
</feature>
<dbReference type="InterPro" id="IPR000212">
    <property type="entry name" value="DNA_helicase_UvrD/REP"/>
</dbReference>
<dbReference type="Gene3D" id="1.10.486.10">
    <property type="entry name" value="PCRA, domain 4"/>
    <property type="match status" value="1"/>
</dbReference>
<evidence type="ECO:0000256" key="2">
    <source>
        <dbReference type="ARBA" id="ARBA00022722"/>
    </source>
</evidence>
<dbReference type="InterPro" id="IPR014016">
    <property type="entry name" value="UvrD-like_ATP-bd"/>
</dbReference>
<evidence type="ECO:0000256" key="3">
    <source>
        <dbReference type="ARBA" id="ARBA00022741"/>
    </source>
</evidence>
<evidence type="ECO:0000259" key="16">
    <source>
        <dbReference type="PROSITE" id="PS51198"/>
    </source>
</evidence>
<dbReference type="InterPro" id="IPR011604">
    <property type="entry name" value="PDDEXK-like_dom_sf"/>
</dbReference>
<dbReference type="Gene3D" id="3.40.50.300">
    <property type="entry name" value="P-loop containing nucleotide triphosphate hydrolases"/>
    <property type="match status" value="3"/>
</dbReference>
<evidence type="ECO:0000313" key="19">
    <source>
        <dbReference type="Proteomes" id="UP001500635"/>
    </source>
</evidence>
<keyword evidence="6 15" id="KW-0347">Helicase</keyword>
<dbReference type="InterPro" id="IPR014017">
    <property type="entry name" value="DNA_helicase_UvrD-like_C"/>
</dbReference>
<accession>A0ABP8JJR8</accession>
<dbReference type="RefSeq" id="WP_344994945.1">
    <property type="nucleotide sequence ID" value="NZ_BAABFR010000027.1"/>
</dbReference>
<proteinExistence type="inferred from homology"/>
<evidence type="ECO:0000256" key="15">
    <source>
        <dbReference type="PROSITE-ProRule" id="PRU00560"/>
    </source>
</evidence>
<dbReference type="Proteomes" id="UP001500635">
    <property type="component" value="Unassembled WGS sequence"/>
</dbReference>
<reference evidence="19" key="1">
    <citation type="journal article" date="2019" name="Int. J. Syst. Evol. Microbiol.">
        <title>The Global Catalogue of Microorganisms (GCM) 10K type strain sequencing project: providing services to taxonomists for standard genome sequencing and annotation.</title>
        <authorList>
            <consortium name="The Broad Institute Genomics Platform"/>
            <consortium name="The Broad Institute Genome Sequencing Center for Infectious Disease"/>
            <person name="Wu L."/>
            <person name="Ma J."/>
        </authorList>
    </citation>
    <scope>NUCLEOTIDE SEQUENCE [LARGE SCALE GENOMIC DNA]</scope>
    <source>
        <strain evidence="19">JCM 17688</strain>
    </source>
</reference>
<evidence type="ECO:0000256" key="6">
    <source>
        <dbReference type="ARBA" id="ARBA00022806"/>
    </source>
</evidence>
<keyword evidence="4" id="KW-0227">DNA damage</keyword>
<keyword evidence="19" id="KW-1185">Reference proteome</keyword>
<dbReference type="InterPro" id="IPR011335">
    <property type="entry name" value="Restrct_endonuc-II-like"/>
</dbReference>
<keyword evidence="5 15" id="KW-0378">Hydrolase</keyword>
<dbReference type="Pfam" id="PF00580">
    <property type="entry name" value="UvrD-helicase"/>
    <property type="match status" value="1"/>
</dbReference>
<keyword evidence="2" id="KW-0540">Nuclease</keyword>
<organism evidence="18 19">
    <name type="scientific">Tsukamurella soli</name>
    <dbReference type="NCBI Taxonomy" id="644556"/>
    <lineage>
        <taxon>Bacteria</taxon>
        <taxon>Bacillati</taxon>
        <taxon>Actinomycetota</taxon>
        <taxon>Actinomycetes</taxon>
        <taxon>Mycobacteriales</taxon>
        <taxon>Tsukamurellaceae</taxon>
        <taxon>Tsukamurella</taxon>
    </lineage>
</organism>
<evidence type="ECO:0000256" key="10">
    <source>
        <dbReference type="ARBA" id="ARBA00023204"/>
    </source>
</evidence>
<evidence type="ECO:0000256" key="4">
    <source>
        <dbReference type="ARBA" id="ARBA00022763"/>
    </source>
</evidence>
<evidence type="ECO:0000259" key="17">
    <source>
        <dbReference type="PROSITE" id="PS51217"/>
    </source>
</evidence>
<keyword evidence="8 15" id="KW-0067">ATP-binding</keyword>
<dbReference type="PANTHER" id="PTHR11070">
    <property type="entry name" value="UVRD / RECB / PCRA DNA HELICASE FAMILY MEMBER"/>
    <property type="match status" value="1"/>
</dbReference>
<comment type="catalytic activity">
    <reaction evidence="14">
        <text>ATP + H2O = ADP + phosphate + H(+)</text>
        <dbReference type="Rhea" id="RHEA:13065"/>
        <dbReference type="ChEBI" id="CHEBI:15377"/>
        <dbReference type="ChEBI" id="CHEBI:15378"/>
        <dbReference type="ChEBI" id="CHEBI:30616"/>
        <dbReference type="ChEBI" id="CHEBI:43474"/>
        <dbReference type="ChEBI" id="CHEBI:456216"/>
        <dbReference type="EC" id="5.6.2.4"/>
    </reaction>
</comment>
<evidence type="ECO:0000256" key="14">
    <source>
        <dbReference type="ARBA" id="ARBA00048988"/>
    </source>
</evidence>
<keyword evidence="9" id="KW-0238">DNA-binding</keyword>
<evidence type="ECO:0000256" key="12">
    <source>
        <dbReference type="ARBA" id="ARBA00034617"/>
    </source>
</evidence>
<feature type="domain" description="UvrD-like helicase C-terminal" evidence="17">
    <location>
        <begin position="382"/>
        <end position="702"/>
    </location>
</feature>
<feature type="domain" description="UvrD-like helicase ATP-binding" evidence="16">
    <location>
        <begin position="28"/>
        <end position="381"/>
    </location>
</feature>
<dbReference type="CDD" id="cd17932">
    <property type="entry name" value="DEXQc_UvrD"/>
    <property type="match status" value="1"/>
</dbReference>
<evidence type="ECO:0000256" key="1">
    <source>
        <dbReference type="ARBA" id="ARBA00009922"/>
    </source>
</evidence>
<comment type="catalytic activity">
    <reaction evidence="12">
        <text>Couples ATP hydrolysis with the unwinding of duplex DNA by translocating in the 3'-5' direction.</text>
        <dbReference type="EC" id="5.6.2.4"/>
    </reaction>
</comment>
<dbReference type="Pfam" id="PF12705">
    <property type="entry name" value="PDDEXK_1"/>
    <property type="match status" value="1"/>
</dbReference>
<dbReference type="EMBL" id="BAABFR010000027">
    <property type="protein sequence ID" value="GAA4391958.1"/>
    <property type="molecule type" value="Genomic_DNA"/>
</dbReference>
<keyword evidence="10" id="KW-0234">DNA repair</keyword>
<keyword evidence="11" id="KW-0413">Isomerase</keyword>
<dbReference type="EC" id="5.6.2.4" evidence="13"/>
<gene>
    <name evidence="18" type="primary">adnB</name>
    <name evidence="18" type="ORF">GCM10023147_21360</name>
</gene>
<dbReference type="Pfam" id="PF13361">
    <property type="entry name" value="UvrD_C"/>
    <property type="match status" value="2"/>
</dbReference>
<sequence>MTDRRTVGFPHPPLISADRLAEELGQAFGPTDEQRDVIEAPLEPGLVVAGAGAGKTETMAGRVVWLIANRYVTPDQVLGLTFTRKAAQQLTIRVRKRLARLAAAPVADRLDPSGELRVLLRTVEPEISTYHTYAGRLLGDYGMLLPVEPSVRLVSETERWQIAYDVVTGWDGELDTDRTPASLTQFVLGLASSLADHLVDPEQILDADRELERLILTLPPGPRQRQAVSQALEKQGDVQVERRELIPLVQAVAAEMRAREVLDFGSQMSLAARLALGHPDVAAIERRRFGAVLLDEYQDTGHAQRVLLASVFGAWPGSRRTASGPDAERVPAVTAVGDPIQSIYGWRGASAANLPRFTTDFPLPDGRPAPRRELLTSWRNPEAALRLANQSSAELRERGVPVSTLRARPDAPEGDVRIALHATVIEERDWVADAIAELWRERILLAAPPPTTAVLVRRNADSAGLAAALGERGIPVEVVGLGGLLHTPEVQDVVALLRLATDPLAGTAAMRLLTGPRWQLGAADLRALWDRAGRIATSVGRATAGTVGTREQLDAALDATLPAELLDVAGLGDAIADPGPAHHYSAVGLDRIRSLDREVRHIRQRLGHPLPEVVAEAERVLGVSIETRIRAARQVGGGGTGREHLDAFADVVVSYAERPNASLPGLLAFLAAAEAVEGGLAPGDVEVAADRVQILTVHSAKGLEWEVVVVPHLSERIFPSGRALPTWLSSPAELPPALRGDVVAEPGPNGDVDPGAGEGVPRAEFGGCANRKDLEEALERHRDALRSLSSDEDRRLYYVAVTRTEQVLLLSGHRWSEDVKKPKAPSRFLEEARAGAPDAVEVWAPEPDEDAVNPLEAEPVTAPWPRDFLGAHRPAVDAGAERVLAELATPAAPAAGESDLDDPHGWAADVTALLAERERNAALELEVALPHDLSVSQLVELRRSPAQFAQRLRRPVPYKPNPYARRGTAFHAWVERRYGASRLLDLDELPGAADSGGDDENLALLQRRFEESEWAARTPVDIEVPFEIAVAGTVLRGRMDAVFRDRAGGFTVVDWKTGAQPTEPAEQRAAAVQLAAYRLAWARLHGTSLDSVRAAFFYVRSGETVAPTDLLDHDGLRALIVGAGAG</sequence>
<evidence type="ECO:0000256" key="13">
    <source>
        <dbReference type="ARBA" id="ARBA00034808"/>
    </source>
</evidence>
<dbReference type="PANTHER" id="PTHR11070:SF55">
    <property type="entry name" value="DNA 3'-5' HELICASE"/>
    <property type="match status" value="1"/>
</dbReference>
<dbReference type="GO" id="GO:0004386">
    <property type="term" value="F:helicase activity"/>
    <property type="evidence" value="ECO:0007669"/>
    <property type="project" value="UniProtKB-KW"/>
</dbReference>
<dbReference type="SUPFAM" id="SSF52540">
    <property type="entry name" value="P-loop containing nucleoside triphosphate hydrolases"/>
    <property type="match status" value="1"/>
</dbReference>
<evidence type="ECO:0000256" key="5">
    <source>
        <dbReference type="ARBA" id="ARBA00022801"/>
    </source>
</evidence>
<keyword evidence="7" id="KW-0269">Exonuclease</keyword>
<dbReference type="PROSITE" id="PS51198">
    <property type="entry name" value="UVRD_HELICASE_ATP_BIND"/>
    <property type="match status" value="1"/>
</dbReference>
<comment type="similarity">
    <text evidence="1">Belongs to the helicase family. UvrD subfamily.</text>
</comment>
<protein>
    <recommendedName>
        <fullName evidence="13">DNA 3'-5' helicase</fullName>
        <ecNumber evidence="13">5.6.2.4</ecNumber>
    </recommendedName>
</protein>
<name>A0ABP8JJR8_9ACTN</name>
<dbReference type="InterPro" id="IPR038726">
    <property type="entry name" value="PDDEXK_AddAB-type"/>
</dbReference>